<dbReference type="Gene3D" id="1.20.5.50">
    <property type="match status" value="1"/>
</dbReference>
<sequence>MSEPVKVSILDRDFMVAAPPEQQADLHESARQLDARMRDIRDSGRVVGTDRIAIMAALNLMHELLEAQSQVHHDTATAERLQALDARISDYLADVDIPAELRRR</sequence>
<dbReference type="PANTHER" id="PTHR34981">
    <property type="entry name" value="CELL DIVISION PROTEIN ZAPA"/>
    <property type="match status" value="1"/>
</dbReference>
<dbReference type="InterPro" id="IPR042233">
    <property type="entry name" value="Cell_div_ZapA_N"/>
</dbReference>
<dbReference type="SUPFAM" id="SSF102829">
    <property type="entry name" value="Cell division protein ZapA-like"/>
    <property type="match status" value="1"/>
</dbReference>
<name>A0A557RMD7_9GAMM</name>
<gene>
    <name evidence="12" type="ORF">FPL11_00735</name>
</gene>
<dbReference type="PANTHER" id="PTHR34981:SF1">
    <property type="entry name" value="CELL DIVISION PROTEIN ZAPA"/>
    <property type="match status" value="1"/>
</dbReference>
<dbReference type="GO" id="GO:0000917">
    <property type="term" value="P:division septum assembly"/>
    <property type="evidence" value="ECO:0007669"/>
    <property type="project" value="UniProtKB-KW"/>
</dbReference>
<evidence type="ECO:0000256" key="3">
    <source>
        <dbReference type="ARBA" id="ARBA00015195"/>
    </source>
</evidence>
<reference evidence="12 13" key="1">
    <citation type="submission" date="2019-07" db="EMBL/GenBank/DDBJ databases">
        <title>Reclasification of Spiribacter aquaticus.</title>
        <authorList>
            <person name="Leon M.J."/>
            <person name="Sanchez-Porro C."/>
            <person name="Ventosa A."/>
        </authorList>
    </citation>
    <scope>NUCLEOTIDE SEQUENCE [LARGE SCALE GENOMIC DNA]</scope>
    <source>
        <strain evidence="12 13">SP30</strain>
    </source>
</reference>
<comment type="subcellular location">
    <subcellularLocation>
        <location evidence="1">Cytoplasm</location>
    </subcellularLocation>
</comment>
<evidence type="ECO:0000256" key="4">
    <source>
        <dbReference type="ARBA" id="ARBA00022490"/>
    </source>
</evidence>
<dbReference type="GO" id="GO:0032153">
    <property type="term" value="C:cell division site"/>
    <property type="evidence" value="ECO:0007669"/>
    <property type="project" value="TreeGrafter"/>
</dbReference>
<organism evidence="12 13">
    <name type="scientific">Spiribacter aquaticus</name>
    <dbReference type="NCBI Taxonomy" id="1935996"/>
    <lineage>
        <taxon>Bacteria</taxon>
        <taxon>Pseudomonadati</taxon>
        <taxon>Pseudomonadota</taxon>
        <taxon>Gammaproteobacteria</taxon>
        <taxon>Chromatiales</taxon>
        <taxon>Ectothiorhodospiraceae</taxon>
        <taxon>Spiribacter</taxon>
    </lineage>
</organism>
<evidence type="ECO:0000256" key="1">
    <source>
        <dbReference type="ARBA" id="ARBA00004496"/>
    </source>
</evidence>
<evidence type="ECO:0000313" key="12">
    <source>
        <dbReference type="EMBL" id="TVO66258.1"/>
    </source>
</evidence>
<comment type="function">
    <text evidence="9">Activator of cell division through the inhibition of FtsZ GTPase activity, therefore promoting FtsZ assembly into bundles of protofilaments necessary for the formation of the division Z ring. It is recruited early at mid-cell but it is not essential for cell division.</text>
</comment>
<dbReference type="InterPro" id="IPR007838">
    <property type="entry name" value="Cell_div_ZapA-like"/>
</dbReference>
<keyword evidence="7" id="KW-0717">Septation</keyword>
<evidence type="ECO:0000256" key="7">
    <source>
        <dbReference type="ARBA" id="ARBA00023210"/>
    </source>
</evidence>
<evidence type="ECO:0000256" key="8">
    <source>
        <dbReference type="ARBA" id="ARBA00023306"/>
    </source>
</evidence>
<comment type="caution">
    <text evidence="12">The sequence shown here is derived from an EMBL/GenBank/DDBJ whole genome shotgun (WGS) entry which is preliminary data.</text>
</comment>
<dbReference type="EMBL" id="VMKP01000001">
    <property type="protein sequence ID" value="TVO66258.1"/>
    <property type="molecule type" value="Genomic_DNA"/>
</dbReference>
<keyword evidence="5 12" id="KW-0132">Cell division</keyword>
<dbReference type="GO" id="GO:0043093">
    <property type="term" value="P:FtsZ-dependent cytokinesis"/>
    <property type="evidence" value="ECO:0007669"/>
    <property type="project" value="TreeGrafter"/>
</dbReference>
<keyword evidence="6" id="KW-0175">Coiled coil</keyword>
<proteinExistence type="inferred from homology"/>
<protein>
    <recommendedName>
        <fullName evidence="3">Cell division protein ZapA</fullName>
    </recommendedName>
    <alternativeName>
        <fullName evidence="11">Z ring-associated protein ZapA</fullName>
    </alternativeName>
</protein>
<keyword evidence="8" id="KW-0131">Cell cycle</keyword>
<keyword evidence="4" id="KW-0963">Cytoplasm</keyword>
<accession>A0A557RMD7</accession>
<evidence type="ECO:0000256" key="10">
    <source>
        <dbReference type="ARBA" id="ARBA00026068"/>
    </source>
</evidence>
<evidence type="ECO:0000256" key="11">
    <source>
        <dbReference type="ARBA" id="ARBA00033158"/>
    </source>
</evidence>
<dbReference type="Gene3D" id="3.30.160.880">
    <property type="entry name" value="Cell division protein ZapA protomer, N-terminal domain"/>
    <property type="match status" value="1"/>
</dbReference>
<comment type="subunit">
    <text evidence="10">Homodimer. Interacts with FtsZ.</text>
</comment>
<dbReference type="InterPro" id="IPR036192">
    <property type="entry name" value="Cell_div_ZapA-like_sf"/>
</dbReference>
<dbReference type="GO" id="GO:0030428">
    <property type="term" value="C:cell septum"/>
    <property type="evidence" value="ECO:0007669"/>
    <property type="project" value="TreeGrafter"/>
</dbReference>
<dbReference type="GO" id="GO:0005829">
    <property type="term" value="C:cytosol"/>
    <property type="evidence" value="ECO:0007669"/>
    <property type="project" value="TreeGrafter"/>
</dbReference>
<evidence type="ECO:0000256" key="5">
    <source>
        <dbReference type="ARBA" id="ARBA00022618"/>
    </source>
</evidence>
<dbReference type="RefSeq" id="WP_069133735.1">
    <property type="nucleotide sequence ID" value="NZ_VMKP01000001.1"/>
</dbReference>
<evidence type="ECO:0000313" key="13">
    <source>
        <dbReference type="Proteomes" id="UP000316688"/>
    </source>
</evidence>
<evidence type="ECO:0000256" key="9">
    <source>
        <dbReference type="ARBA" id="ARBA00024910"/>
    </source>
</evidence>
<dbReference type="Pfam" id="PF05164">
    <property type="entry name" value="ZapA"/>
    <property type="match status" value="1"/>
</dbReference>
<dbReference type="AlphaFoldDB" id="A0A557RMD7"/>
<dbReference type="GO" id="GO:0000921">
    <property type="term" value="P:septin ring assembly"/>
    <property type="evidence" value="ECO:0007669"/>
    <property type="project" value="TreeGrafter"/>
</dbReference>
<keyword evidence="13" id="KW-1185">Reference proteome</keyword>
<evidence type="ECO:0000256" key="2">
    <source>
        <dbReference type="ARBA" id="ARBA00010074"/>
    </source>
</evidence>
<comment type="similarity">
    <text evidence="2">Belongs to the ZapA family. Type 1 subfamily.</text>
</comment>
<dbReference type="Proteomes" id="UP000316688">
    <property type="component" value="Unassembled WGS sequence"/>
</dbReference>
<evidence type="ECO:0000256" key="6">
    <source>
        <dbReference type="ARBA" id="ARBA00023054"/>
    </source>
</evidence>